<dbReference type="EMBL" id="LR783647">
    <property type="protein sequence ID" value="CAB3228230.1"/>
    <property type="molecule type" value="mRNA"/>
</dbReference>
<feature type="domain" description="DUF4549" evidence="3">
    <location>
        <begin position="4"/>
        <end position="144"/>
    </location>
</feature>
<evidence type="ECO:0000259" key="3">
    <source>
        <dbReference type="Pfam" id="PF15082"/>
    </source>
</evidence>
<accession>A0A6F9D8P6</accession>
<gene>
    <name evidence="4" type="primary">Ccdc162</name>
</gene>
<feature type="compositionally biased region" description="Polar residues" evidence="2">
    <location>
        <begin position="1162"/>
        <end position="1181"/>
    </location>
</feature>
<feature type="region of interest" description="Disordered" evidence="2">
    <location>
        <begin position="2216"/>
        <end position="2244"/>
    </location>
</feature>
<dbReference type="PANTHER" id="PTHR33331:SF13">
    <property type="entry name" value="COILED-COIL DOMAIN CONTAINING 162"/>
    <property type="match status" value="1"/>
</dbReference>
<protein>
    <submittedName>
        <fullName evidence="4">Coiled-coil domain-containing protein 162</fullName>
    </submittedName>
</protein>
<evidence type="ECO:0000313" key="4">
    <source>
        <dbReference type="EMBL" id="CAB3228230.1"/>
    </source>
</evidence>
<dbReference type="PANTHER" id="PTHR33331">
    <property type="entry name" value="COILED-COIL DOMAIN-CONTAINING PROTEIN 162"/>
    <property type="match status" value="1"/>
</dbReference>
<dbReference type="InterPro" id="IPR029376">
    <property type="entry name" value="DUF4549"/>
</dbReference>
<organism evidence="4">
    <name type="scientific">Phallusia mammillata</name>
    <dbReference type="NCBI Taxonomy" id="59560"/>
    <lineage>
        <taxon>Eukaryota</taxon>
        <taxon>Metazoa</taxon>
        <taxon>Chordata</taxon>
        <taxon>Tunicata</taxon>
        <taxon>Ascidiacea</taxon>
        <taxon>Phlebobranchia</taxon>
        <taxon>Ascidiidae</taxon>
        <taxon>Phallusia</taxon>
    </lineage>
</organism>
<reference evidence="4" key="1">
    <citation type="submission" date="2020-04" db="EMBL/GenBank/DDBJ databases">
        <authorList>
            <person name="Neveu A P."/>
        </authorList>
    </citation>
    <scope>NUCLEOTIDE SEQUENCE</scope>
    <source>
        <tissue evidence="4">Whole embryo</tissue>
    </source>
</reference>
<sequence>MEHYEVSRGEKVKLLEEELAKDISELKNEIEECEMSFGNFVRPMSTISSPMSHKYFQKEREITINNMLHIDKVLPLKNQGQAMITEMEAAINTDFNEKGLTLFLHQHYLDQIQNLVQCKHLHMLRWSRFCEHTDAIERQYPVYKCRLDDLNKEYSDSKNRAMRLSMGYHSYVLGEESTLKCIQPNDLLIYLRWLVTNLHITKKFSAYLKVLQWLPTIHKNNIGIQRSVNTKTTEVQIETGKVSFDVKTAWKHLAGSIPRSSGRQSSFAIATELAFSGFVSNETTLGVPVHMLELHEFRDQLEALAHEYGIPVRSEIITSADEMELFGAVNRRFKSLLNRQVECCTFYQYDNVPEGQEHWGVDSASHCLIKPENWCKYIKIKPQTESLQLRQMTTLKQKQDVDELLLSQNRFLLVEDHVLATESFKEHAVAVRDPPTVQVLQVTSHKQGKLKSTSVWKRIYDNASEQTASKQDGNNGNTSAHSKYAANKKRECYDYANTMQMLGLDEGEESSNQDPTIIQGAYLSFLHLRHLKIKDMKRQCLAILNYFRSVERSITIYDGGLSLQSKKQEQQDEEQNRSSSSNFTKDHKPKKDKRNGTDDKKEQGIGSHQYIFNTPADYKIDENRFMEFGGIENHDDFYCCDFDDNAHSNVGAGDGNEWQSYITAAVSSGTTGMNFIPHVQDQRGYYIVYDAALQDMKCLDEELLLVASHYIEKDTANRSVLRRSPTEFAQRRKEAPGEVDVAAYGHRDVDRFAVLLDMWTCEVNFLANKLKLLNCFYETYQNTFCSNTRRHLAQVMTNLLHQRPRYDFTQDYFVQTYKSECACLRLKTSILSQILTNQIDESRQYLVKVTRQPHLPGMPYHSTGKQEIATNTLRPALKYLDMFEFHPNLGVVSARFDEAILLTVQELFEVHHPSDMYERILLEKQVLEHAHREWEGLTQIGSSYSIQTQRNLFFDQYVEDPNILIEAVQSIPEYENEVSSDLKPVDQKESLQILKKCIEMVVLRHRLLNAAWETEILSRLYKQVATDMGFDEHHMHLRLVQFEFANLKEKIDLPPSMQSSFIPDDMSADRYIPAQLQLAIQEMDENHLPKFSFHSRDGILQILKNNGTNNLQVALTCQVVHKNALIVAVTMSNNCTYWKELKIISSDNRKETNQDVSDTKSSHSVSTTLTQGTVKSGTASPSGIRRGVAYSGKLKFGFDKQKRSPESFISIQMEKCGPRDVVVNAFVKKKETSGMLLKKPGEIEKLKRSLITDYCQEVSFRMSLHAMRAQIIAYYANILHTLQSFQPVRDNFFMVGFPNEKKNKKDDVQGMIPDPKSLHKRPRRVFSPDGKSFLNVWFIPHFSEILTAHRNLDYESQHTILTNWLMISSSLHDIVLYLCAHAHMGSTAMDKQILEKYTVSSDWGGFEGIGSEFREIQEQIDLLPSGPHVHTKDPLKVAEFLTLRKEAMYMQFEAAVRHMVRETFLAMENVEAFSSVTINMQHAFSNMNYKSQGSVSFMHFNLPQPLRADRQDSAKLFPWISFNSSNGPYPTSYPFCWRSIEPLLQLCLAGLSYTDRKIANGDILGVNLLLQEILKSGIAPLQCLHGTADEMPKGYLMLVHVGKEKPQSSTGKKKDASDDTTKEQKNFNVLEDIQPLCKLQQPIEAYRLSNTFLKLWGQLEILKDDWGKNKLQVQSIETAFLFRELQHIFRAEIVLPVFTSMARQMGYLDEYDDISKDEEPVKLPPHATELAVKARLLIKLLEILECKMITEVRQRVSREYTLVLAERSREENALPTDIWRHSMGENGVKENFTVSRPSIVEDFLQKLLSECQTQNGSVTFDKKHLELCISDLGSSVMQRERENYESYAMYYESLLRHYHHLLYLKELETKSLCGNSSTNADEFSSQFQLADRSHELILEITALRAKIAEMRDESLVMDQDIRDDVKQDYQDLVQNLFEVCFQMKARLSQCHLTIHDDIRSLVGETRKDAMKSLGKLKSESPSSTAEERLRTIDAKDRKIAVMQQDQYELNMLLSKLTALNHWKQTTTNCRYKAALEKLKHDVNRTRLDCMGKQMVAKEETDLFKEELASVRQSLNDSEKKLKKAHQRIEREMKMQKEKEYEELQEQKNRQQLEQARQRNMKRLAIELEEKNTRLRHMTVDLERSAQIEHNQQSKVQRSLKQMHAQLSMERNLKLDAFDRVDSLQAQVMETERDVTAPLIASSAVSPAVSRLAFNRSRPSSSYNSVKTPSVRVRPMSSVSGHNKGQIDAVLPRKRPQTAAGRLKNSIAAALLTEIYPSTDVHETVIQLDRTTN</sequence>
<feature type="compositionally biased region" description="Low complexity" evidence="2">
    <location>
        <begin position="2228"/>
        <end position="2239"/>
    </location>
</feature>
<feature type="coiled-coil region" evidence="1">
    <location>
        <begin position="2067"/>
        <end position="2120"/>
    </location>
</feature>
<dbReference type="Pfam" id="PF15082">
    <property type="entry name" value="DUF4549"/>
    <property type="match status" value="1"/>
</dbReference>
<feature type="compositionally biased region" description="Basic and acidic residues" evidence="2">
    <location>
        <begin position="1149"/>
        <end position="1161"/>
    </location>
</feature>
<feature type="region of interest" description="Disordered" evidence="2">
    <location>
        <begin position="1149"/>
        <end position="1181"/>
    </location>
</feature>
<name>A0A6F9D8P6_9ASCI</name>
<feature type="region of interest" description="Disordered" evidence="2">
    <location>
        <begin position="563"/>
        <end position="606"/>
    </location>
</feature>
<feature type="compositionally biased region" description="Basic and acidic residues" evidence="2">
    <location>
        <begin position="594"/>
        <end position="603"/>
    </location>
</feature>
<feature type="compositionally biased region" description="Basic and acidic residues" evidence="2">
    <location>
        <begin position="566"/>
        <end position="576"/>
    </location>
</feature>
<evidence type="ECO:0000256" key="1">
    <source>
        <dbReference type="SAM" id="Coils"/>
    </source>
</evidence>
<dbReference type="InterPro" id="IPR040401">
    <property type="entry name" value="CCDC162"/>
</dbReference>
<keyword evidence="1" id="KW-0175">Coiled coil</keyword>
<feature type="compositionally biased region" description="Polar residues" evidence="2">
    <location>
        <begin position="2216"/>
        <end position="2227"/>
    </location>
</feature>
<proteinExistence type="evidence at transcript level"/>
<evidence type="ECO:0000256" key="2">
    <source>
        <dbReference type="SAM" id="MobiDB-lite"/>
    </source>
</evidence>